<dbReference type="InterPro" id="IPR010795">
    <property type="entry name" value="Prenylcys_lyase"/>
</dbReference>
<evidence type="ECO:0000256" key="3">
    <source>
        <dbReference type="ARBA" id="ARBA00022630"/>
    </source>
</evidence>
<comment type="caution">
    <text evidence="10">The sequence shown here is derived from an EMBL/GenBank/DDBJ whole genome shotgun (WGS) entry which is preliminary data.</text>
</comment>
<dbReference type="Gene3D" id="3.50.50.60">
    <property type="entry name" value="FAD/NAD(P)-binding domain"/>
    <property type="match status" value="1"/>
</dbReference>
<dbReference type="PANTHER" id="PTHR15944">
    <property type="entry name" value="FARNESYLCYSTEINE LYASE"/>
    <property type="match status" value="1"/>
</dbReference>
<feature type="chain" id="PRO_5044769586" description="Prenylcysteine lyase domain-containing protein" evidence="8">
    <location>
        <begin position="29"/>
        <end position="494"/>
    </location>
</feature>
<evidence type="ECO:0000313" key="11">
    <source>
        <dbReference type="Proteomes" id="UP001632038"/>
    </source>
</evidence>
<dbReference type="InterPro" id="IPR036188">
    <property type="entry name" value="FAD/NAD-bd_sf"/>
</dbReference>
<dbReference type="PIRSF" id="PIRSF036292">
    <property type="entry name" value="Prenylcysteine_oxidase"/>
    <property type="match status" value="1"/>
</dbReference>
<evidence type="ECO:0000256" key="7">
    <source>
        <dbReference type="ARBA" id="ARBA00023180"/>
    </source>
</evidence>
<accession>A0ABD3CM31</accession>
<name>A0ABD3CM31_9LAMI</name>
<evidence type="ECO:0000259" key="9">
    <source>
        <dbReference type="Pfam" id="PF07156"/>
    </source>
</evidence>
<evidence type="ECO:0000256" key="8">
    <source>
        <dbReference type="SAM" id="SignalP"/>
    </source>
</evidence>
<keyword evidence="4 8" id="KW-0732">Signal</keyword>
<organism evidence="10 11">
    <name type="scientific">Castilleja foliolosa</name>
    <dbReference type="NCBI Taxonomy" id="1961234"/>
    <lineage>
        <taxon>Eukaryota</taxon>
        <taxon>Viridiplantae</taxon>
        <taxon>Streptophyta</taxon>
        <taxon>Embryophyta</taxon>
        <taxon>Tracheophyta</taxon>
        <taxon>Spermatophyta</taxon>
        <taxon>Magnoliopsida</taxon>
        <taxon>eudicotyledons</taxon>
        <taxon>Gunneridae</taxon>
        <taxon>Pentapetalae</taxon>
        <taxon>asterids</taxon>
        <taxon>lamiids</taxon>
        <taxon>Lamiales</taxon>
        <taxon>Orobanchaceae</taxon>
        <taxon>Pedicularideae</taxon>
        <taxon>Castillejinae</taxon>
        <taxon>Castilleja</taxon>
    </lineage>
</organism>
<dbReference type="AlphaFoldDB" id="A0ABD3CM31"/>
<dbReference type="GO" id="GO:0016491">
    <property type="term" value="F:oxidoreductase activity"/>
    <property type="evidence" value="ECO:0007669"/>
    <property type="project" value="UniProtKB-KW"/>
</dbReference>
<evidence type="ECO:0000313" key="10">
    <source>
        <dbReference type="EMBL" id="KAL3630259.1"/>
    </source>
</evidence>
<evidence type="ECO:0000256" key="2">
    <source>
        <dbReference type="ARBA" id="ARBA00009967"/>
    </source>
</evidence>
<feature type="signal peptide" evidence="8">
    <location>
        <begin position="1"/>
        <end position="28"/>
    </location>
</feature>
<keyword evidence="7" id="KW-0325">Glycoprotein</keyword>
<protein>
    <recommendedName>
        <fullName evidence="9">Prenylcysteine lyase domain-containing protein</fullName>
    </recommendedName>
</protein>
<comment type="similarity">
    <text evidence="2">Belongs to the prenylcysteine oxidase family.</text>
</comment>
<dbReference type="PANTHER" id="PTHR15944:SF0">
    <property type="entry name" value="PRENYLCYSTEINE LYASE DOMAIN-CONTAINING PROTEIN"/>
    <property type="match status" value="1"/>
</dbReference>
<dbReference type="Pfam" id="PF07156">
    <property type="entry name" value="Prenylcys_lyase"/>
    <property type="match status" value="1"/>
</dbReference>
<gene>
    <name evidence="10" type="ORF">CASFOL_023243</name>
</gene>
<comment type="cofactor">
    <cofactor evidence="1">
        <name>FAD</name>
        <dbReference type="ChEBI" id="CHEBI:57692"/>
    </cofactor>
</comment>
<evidence type="ECO:0000256" key="6">
    <source>
        <dbReference type="ARBA" id="ARBA00023002"/>
    </source>
</evidence>
<evidence type="ECO:0000256" key="4">
    <source>
        <dbReference type="ARBA" id="ARBA00022729"/>
    </source>
</evidence>
<dbReference type="Proteomes" id="UP001632038">
    <property type="component" value="Unassembled WGS sequence"/>
</dbReference>
<reference evidence="11" key="1">
    <citation type="journal article" date="2024" name="IScience">
        <title>Strigolactones Initiate the Formation of Haustorium-like Structures in Castilleja.</title>
        <authorList>
            <person name="Buerger M."/>
            <person name="Peterson D."/>
            <person name="Chory J."/>
        </authorList>
    </citation>
    <scope>NUCLEOTIDE SEQUENCE [LARGE SCALE GENOMIC DNA]</scope>
</reference>
<keyword evidence="11" id="KW-1185">Reference proteome</keyword>
<keyword evidence="3" id="KW-0285">Flavoprotein</keyword>
<proteinExistence type="inferred from homology"/>
<evidence type="ECO:0000256" key="5">
    <source>
        <dbReference type="ARBA" id="ARBA00022827"/>
    </source>
</evidence>
<evidence type="ECO:0000256" key="1">
    <source>
        <dbReference type="ARBA" id="ARBA00001974"/>
    </source>
</evidence>
<keyword evidence="5" id="KW-0274">FAD</keyword>
<sequence length="494" mass="54526">MEKKCHSQITALTFCILLLLLYPYHARAHDVCIIGSGIGGASVAHFLRRYSEPQTIGQITVFERNGVVGGRMATVTIAGETFEAGGSILHPKNYHALNYTKYLNLKVKAPKHPDDPLSLGVWDGHKFVYKTLSSNSKLPIIQRIVSIANSVRMLLRYGAFSLFRMSIFVEVMLNQFLKYYEDFEARPVFESVEGMLKWAGLYNLTRRTLGEELVDAGLSTTLIQELVTVITRINYGQSVNISGLAGAVSLAGSGGGLWAVEGGNWQMAAGLINHSDVNLHLQEEIKSVSYLGDVYELNSTQGKSYNCQVTVVATPLDEINIIFNPKISVPPRKLQHTHATFVRGLLNPAYFGLGALSDIPELVGTIESADLPFSSIGVQKKHEKDITYKIFSREPLSDALLDEIFSVRVETIKINWGAYPHYHAPERYAPFILDGNHLYYVNAFENAASSMETSSVAAENIARLILSRLSGKVNCDSSNLKSVTSDPSKMNSEL</sequence>
<dbReference type="InterPro" id="IPR017046">
    <property type="entry name" value="Prenylcysteine_Oxase1"/>
</dbReference>
<dbReference type="EMBL" id="JAVIJP010000032">
    <property type="protein sequence ID" value="KAL3630259.1"/>
    <property type="molecule type" value="Genomic_DNA"/>
</dbReference>
<dbReference type="FunFam" id="3.50.50.60:FF:000430">
    <property type="entry name" value="Farnesylcysteine lyase"/>
    <property type="match status" value="1"/>
</dbReference>
<dbReference type="Pfam" id="PF13450">
    <property type="entry name" value="NAD_binding_8"/>
    <property type="match status" value="1"/>
</dbReference>
<feature type="domain" description="Prenylcysteine lyase" evidence="9">
    <location>
        <begin position="144"/>
        <end position="473"/>
    </location>
</feature>
<dbReference type="SUPFAM" id="SSF51905">
    <property type="entry name" value="FAD/NAD(P)-binding domain"/>
    <property type="match status" value="1"/>
</dbReference>
<keyword evidence="6" id="KW-0560">Oxidoreductase</keyword>